<keyword evidence="2" id="KW-1185">Reference proteome</keyword>
<organism evidence="1 2">
    <name type="scientific">Rubrobacter xylanophilus</name>
    <dbReference type="NCBI Taxonomy" id="49319"/>
    <lineage>
        <taxon>Bacteria</taxon>
        <taxon>Bacillati</taxon>
        <taxon>Actinomycetota</taxon>
        <taxon>Rubrobacteria</taxon>
        <taxon>Rubrobacterales</taxon>
        <taxon>Rubrobacteraceae</taxon>
        <taxon>Rubrobacter</taxon>
    </lineage>
</organism>
<evidence type="ECO:0000313" key="2">
    <source>
        <dbReference type="Proteomes" id="UP000318065"/>
    </source>
</evidence>
<dbReference type="Proteomes" id="UP000318065">
    <property type="component" value="Chromosome"/>
</dbReference>
<proteinExistence type="predicted"/>
<accession>A0A510HLE1</accession>
<gene>
    <name evidence="1" type="ORF">RxyAA322_12470</name>
</gene>
<name>A0A510HLE1_9ACTN</name>
<reference evidence="1" key="1">
    <citation type="journal article" date="2019" name="Microbiol. Resour. Announc.">
        <title>Complete Genome Sequence of Rubrobacter xylanophilus Strain AA3-22, Isolated from Arima Onsen in Japan.</title>
        <authorList>
            <person name="Tomariguchi N."/>
            <person name="Miyazaki K."/>
        </authorList>
    </citation>
    <scope>NUCLEOTIDE SEQUENCE [LARGE SCALE GENOMIC DNA]</scope>
    <source>
        <strain evidence="1">AA3-22</strain>
    </source>
</reference>
<dbReference type="AlphaFoldDB" id="A0A510HLE1"/>
<dbReference type="SUPFAM" id="SSF57938">
    <property type="entry name" value="DnaJ/Hsp40 cysteine-rich domain"/>
    <property type="match status" value="1"/>
</dbReference>
<sequence>MHLGWGWSERAFSLMARRISIRYTGFRECPNCRGRGDDGAAWRPRVCRRCRGRGRLVTDVEVVDSVEGKLPRDRYDFNARGEVFLLGFDEDEEIEVIRPEDPWD</sequence>
<evidence type="ECO:0000313" key="1">
    <source>
        <dbReference type="EMBL" id="BBL79393.1"/>
    </source>
</evidence>
<dbReference type="Gene3D" id="6.20.20.10">
    <property type="match status" value="1"/>
</dbReference>
<protein>
    <submittedName>
        <fullName evidence="1">Uncharacterized protein</fullName>
    </submittedName>
</protein>
<dbReference type="EMBL" id="AP019791">
    <property type="protein sequence ID" value="BBL79393.1"/>
    <property type="molecule type" value="Genomic_DNA"/>
</dbReference>
<dbReference type="InterPro" id="IPR036410">
    <property type="entry name" value="HSP_DnaJ_Cys-rich_dom_sf"/>
</dbReference>